<dbReference type="FunFam" id="2.60.120.620:FF:000001">
    <property type="entry name" value="Prolyl 4-hydroxylase subunit alpha 2"/>
    <property type="match status" value="1"/>
</dbReference>
<comment type="cofactor">
    <cofactor evidence="1">
        <name>L-ascorbate</name>
        <dbReference type="ChEBI" id="CHEBI:38290"/>
    </cofactor>
</comment>
<dbReference type="InterPro" id="IPR045054">
    <property type="entry name" value="P4HA-like"/>
</dbReference>
<dbReference type="OrthoDB" id="420380at2759"/>
<keyword evidence="14" id="KW-1185">Reference proteome</keyword>
<evidence type="ECO:0000256" key="8">
    <source>
        <dbReference type="ARBA" id="ARBA00022896"/>
    </source>
</evidence>
<accession>A0A6S7GAL1</accession>
<sequence length="551" mass="63362">MALPFRWIKLCLLLACLIRVRSEVFTALIEMESLVYREKEMIAGLKDYVRQEQARLEKIKQFTDKLDSLHAVIPEGKVENYLGHPSNAYLLIKRFVKEWPAIEDLAKNPWTVGLEAILDKHRYWFPDQSDFEGAINAVFRVQDIFQVKALDLANDKVPSATRGLPMMADDAFEIGKLAYEDEKYKQAQKWLAASALLWKEGRRTGDDDIAEILDYLSFVEYKLGHLRKAYNLTLTILMYDPSFERAQKNLKYYADELKSTGQLTGQKGLLRSDDTLLQDDDDEDDGETEDVAEEKDWTASKAFKRYSKLCRADADALFNFTASQQRQLKCWFFKDKPWLYLRGIGVERLHVAPEVLYFRNVLTDSEIEVVKTLGRPKLRRAVIQHPQTGNLEAADYRISKSGWLKDEEDPVIQRITKRTEYLTGLTLSTAEELQVNTYGMGGHYEPHYDHAQDDEEKFPSLGTGNRIATLLYYMSDVELGGGTAFINVGALVEPRKGDGVFWYNLLKNGKGNQNTRHAACPVLVGSKWVANKWIHEKGQEFRHKCSLNQWE</sequence>
<proteinExistence type="inferred from homology"/>
<evidence type="ECO:0000256" key="1">
    <source>
        <dbReference type="ARBA" id="ARBA00001961"/>
    </source>
</evidence>
<protein>
    <recommendedName>
        <fullName evidence="5">procollagen-proline 4-dioxygenase</fullName>
        <ecNumber evidence="5">1.14.11.2</ecNumber>
    </recommendedName>
</protein>
<dbReference type="Pfam" id="PF13640">
    <property type="entry name" value="2OG-FeII_Oxy_3"/>
    <property type="match status" value="1"/>
</dbReference>
<evidence type="ECO:0000256" key="12">
    <source>
        <dbReference type="ARBA" id="ARBA00023180"/>
    </source>
</evidence>
<dbReference type="EMBL" id="CACRXK020000843">
    <property type="protein sequence ID" value="CAB3985217.1"/>
    <property type="molecule type" value="Genomic_DNA"/>
</dbReference>
<evidence type="ECO:0000313" key="13">
    <source>
        <dbReference type="EMBL" id="CAB3985217.1"/>
    </source>
</evidence>
<evidence type="ECO:0000256" key="6">
    <source>
        <dbReference type="ARBA" id="ARBA00022723"/>
    </source>
</evidence>
<dbReference type="GO" id="GO:0005506">
    <property type="term" value="F:iron ion binding"/>
    <property type="evidence" value="ECO:0007669"/>
    <property type="project" value="InterPro"/>
</dbReference>
<evidence type="ECO:0000256" key="2">
    <source>
        <dbReference type="ARBA" id="ARBA00002035"/>
    </source>
</evidence>
<dbReference type="InterPro" id="IPR044862">
    <property type="entry name" value="Pro_4_hyd_alph_FE2OG_OXY"/>
</dbReference>
<dbReference type="Pfam" id="PF08336">
    <property type="entry name" value="P4Ha_N"/>
    <property type="match status" value="1"/>
</dbReference>
<comment type="function">
    <text evidence="2">Catalyzes the post-translational formation of 4-hydroxyproline in -Xaa-Pro-Gly- sequences in collagens and other proteins.</text>
</comment>
<evidence type="ECO:0000256" key="7">
    <source>
        <dbReference type="ARBA" id="ARBA00022824"/>
    </source>
</evidence>
<comment type="similarity">
    <text evidence="4">Belongs to the P4HA family.</text>
</comment>
<evidence type="ECO:0000256" key="9">
    <source>
        <dbReference type="ARBA" id="ARBA00022964"/>
    </source>
</evidence>
<keyword evidence="10" id="KW-0560">Oxidoreductase</keyword>
<dbReference type="InterPro" id="IPR013547">
    <property type="entry name" value="P4H_N"/>
</dbReference>
<dbReference type="InterPro" id="IPR011990">
    <property type="entry name" value="TPR-like_helical_dom_sf"/>
</dbReference>
<evidence type="ECO:0000256" key="4">
    <source>
        <dbReference type="ARBA" id="ARBA00006511"/>
    </source>
</evidence>
<evidence type="ECO:0000256" key="3">
    <source>
        <dbReference type="ARBA" id="ARBA00004319"/>
    </source>
</evidence>
<keyword evidence="11" id="KW-0408">Iron</keyword>
<dbReference type="EC" id="1.14.11.2" evidence="5"/>
<comment type="caution">
    <text evidence="13">The sequence shown here is derived from an EMBL/GenBank/DDBJ whole genome shotgun (WGS) entry which is preliminary data.</text>
</comment>
<keyword evidence="9" id="KW-0223">Dioxygenase</keyword>
<dbReference type="AlphaFoldDB" id="A0A6S7GAL1"/>
<keyword evidence="12" id="KW-0325">Glycoprotein</keyword>
<dbReference type="PROSITE" id="PS51471">
    <property type="entry name" value="FE2OG_OXY"/>
    <property type="match status" value="1"/>
</dbReference>
<comment type="subcellular location">
    <subcellularLocation>
        <location evidence="3">Endoplasmic reticulum lumen</location>
    </subcellularLocation>
</comment>
<dbReference type="InterPro" id="IPR005123">
    <property type="entry name" value="Oxoglu/Fe-dep_dioxygenase_dom"/>
</dbReference>
<evidence type="ECO:0000256" key="11">
    <source>
        <dbReference type="ARBA" id="ARBA00023004"/>
    </source>
</evidence>
<dbReference type="GO" id="GO:0005788">
    <property type="term" value="C:endoplasmic reticulum lumen"/>
    <property type="evidence" value="ECO:0007669"/>
    <property type="project" value="UniProtKB-SubCell"/>
</dbReference>
<reference evidence="13" key="1">
    <citation type="submission" date="2020-04" db="EMBL/GenBank/DDBJ databases">
        <authorList>
            <person name="Alioto T."/>
            <person name="Alioto T."/>
            <person name="Gomez Garrido J."/>
        </authorList>
    </citation>
    <scope>NUCLEOTIDE SEQUENCE</scope>
    <source>
        <strain evidence="13">A484AB</strain>
    </source>
</reference>
<name>A0A6S7GAL1_PARCT</name>
<evidence type="ECO:0000256" key="5">
    <source>
        <dbReference type="ARBA" id="ARBA00012269"/>
    </source>
</evidence>
<organism evidence="13 14">
    <name type="scientific">Paramuricea clavata</name>
    <name type="common">Red gorgonian</name>
    <name type="synonym">Violescent sea-whip</name>
    <dbReference type="NCBI Taxonomy" id="317549"/>
    <lineage>
        <taxon>Eukaryota</taxon>
        <taxon>Metazoa</taxon>
        <taxon>Cnidaria</taxon>
        <taxon>Anthozoa</taxon>
        <taxon>Octocorallia</taxon>
        <taxon>Malacalcyonacea</taxon>
        <taxon>Plexauridae</taxon>
        <taxon>Paramuricea</taxon>
    </lineage>
</organism>
<dbReference type="Gene3D" id="1.25.40.10">
    <property type="entry name" value="Tetratricopeptide repeat domain"/>
    <property type="match status" value="1"/>
</dbReference>
<dbReference type="Proteomes" id="UP001152795">
    <property type="component" value="Unassembled WGS sequence"/>
</dbReference>
<dbReference type="Gene3D" id="6.10.140.1460">
    <property type="match status" value="1"/>
</dbReference>
<dbReference type="PANTHER" id="PTHR10869">
    <property type="entry name" value="PROLYL 4-HYDROXYLASE ALPHA SUBUNIT"/>
    <property type="match status" value="1"/>
</dbReference>
<dbReference type="Gene3D" id="2.60.120.620">
    <property type="entry name" value="q2cbj1_9rhob like domain"/>
    <property type="match status" value="1"/>
</dbReference>
<keyword evidence="8" id="KW-0847">Vitamin C</keyword>
<dbReference type="GO" id="GO:0031418">
    <property type="term" value="F:L-ascorbic acid binding"/>
    <property type="evidence" value="ECO:0007669"/>
    <property type="project" value="UniProtKB-KW"/>
</dbReference>
<dbReference type="InterPro" id="IPR059068">
    <property type="entry name" value="TPR_P4H"/>
</dbReference>
<dbReference type="Pfam" id="PF23558">
    <property type="entry name" value="TPR_P4H"/>
    <property type="match status" value="1"/>
</dbReference>
<keyword evidence="6" id="KW-0479">Metal-binding</keyword>
<dbReference type="InterPro" id="IPR006620">
    <property type="entry name" value="Pro_4_hyd_alph"/>
</dbReference>
<dbReference type="SUPFAM" id="SSF48452">
    <property type="entry name" value="TPR-like"/>
    <property type="match status" value="1"/>
</dbReference>
<evidence type="ECO:0000313" key="14">
    <source>
        <dbReference type="Proteomes" id="UP001152795"/>
    </source>
</evidence>
<evidence type="ECO:0000256" key="10">
    <source>
        <dbReference type="ARBA" id="ARBA00023002"/>
    </source>
</evidence>
<gene>
    <name evidence="13" type="ORF">PACLA_8A037304</name>
</gene>
<keyword evidence="7" id="KW-0256">Endoplasmic reticulum</keyword>
<dbReference type="SMART" id="SM00702">
    <property type="entry name" value="P4Hc"/>
    <property type="match status" value="1"/>
</dbReference>
<dbReference type="GO" id="GO:0004656">
    <property type="term" value="F:procollagen-proline 4-dioxygenase activity"/>
    <property type="evidence" value="ECO:0007669"/>
    <property type="project" value="UniProtKB-EC"/>
</dbReference>
<dbReference type="PANTHER" id="PTHR10869:SF244">
    <property type="entry name" value="PROLYL 4-HYDROXYLASE SUBUNIT ALPHA-2"/>
    <property type="match status" value="1"/>
</dbReference>